<gene>
    <name evidence="4" type="ORF">HF576_08630</name>
</gene>
<feature type="transmembrane region" description="Helical" evidence="1">
    <location>
        <begin position="228"/>
        <end position="245"/>
    </location>
</feature>
<dbReference type="InterPro" id="IPR050879">
    <property type="entry name" value="Acyltransferase_3"/>
</dbReference>
<feature type="transmembrane region" description="Helical" evidence="1">
    <location>
        <begin position="188"/>
        <end position="208"/>
    </location>
</feature>
<accession>A0ABX1KA65</accession>
<feature type="transmembrane region" description="Helical" evidence="1">
    <location>
        <begin position="164"/>
        <end position="181"/>
    </location>
</feature>
<reference evidence="4 5" key="1">
    <citation type="submission" date="2020-04" db="EMBL/GenBank/DDBJ databases">
        <title>CFH 90308 Microbacterium sp.</title>
        <authorList>
            <person name="Nie G."/>
            <person name="Ming H."/>
            <person name="Xia T."/>
        </authorList>
    </citation>
    <scope>NUCLEOTIDE SEQUENCE [LARGE SCALE GENOMIC DNA]</scope>
    <source>
        <strain evidence="4 5">CFH 90308</strain>
    </source>
</reference>
<feature type="transmembrane region" description="Helical" evidence="1">
    <location>
        <begin position="51"/>
        <end position="71"/>
    </location>
</feature>
<dbReference type="InterPro" id="IPR002656">
    <property type="entry name" value="Acyl_transf_3_dom"/>
</dbReference>
<dbReference type="Pfam" id="PF19040">
    <property type="entry name" value="SGNH"/>
    <property type="match status" value="1"/>
</dbReference>
<feature type="domain" description="Acyltransferase 3" evidence="2">
    <location>
        <begin position="26"/>
        <end position="357"/>
    </location>
</feature>
<evidence type="ECO:0000259" key="3">
    <source>
        <dbReference type="Pfam" id="PF19040"/>
    </source>
</evidence>
<dbReference type="Pfam" id="PF01757">
    <property type="entry name" value="Acyl_transf_3"/>
    <property type="match status" value="1"/>
</dbReference>
<dbReference type="PANTHER" id="PTHR23028:SF53">
    <property type="entry name" value="ACYL_TRANSF_3 DOMAIN-CONTAINING PROTEIN"/>
    <property type="match status" value="1"/>
</dbReference>
<proteinExistence type="predicted"/>
<protein>
    <submittedName>
        <fullName evidence="4">Acyltransferase</fullName>
    </submittedName>
</protein>
<keyword evidence="1" id="KW-0812">Transmembrane</keyword>
<evidence type="ECO:0000313" key="5">
    <source>
        <dbReference type="Proteomes" id="UP001429745"/>
    </source>
</evidence>
<keyword evidence="1" id="KW-1133">Transmembrane helix</keyword>
<feature type="transmembrane region" description="Helical" evidence="1">
    <location>
        <begin position="318"/>
        <end position="335"/>
    </location>
</feature>
<feature type="transmembrane region" description="Helical" evidence="1">
    <location>
        <begin position="92"/>
        <end position="112"/>
    </location>
</feature>
<feature type="transmembrane region" description="Helical" evidence="1">
    <location>
        <begin position="277"/>
        <end position="297"/>
    </location>
</feature>
<feature type="domain" description="SGNH" evidence="3">
    <location>
        <begin position="454"/>
        <end position="685"/>
    </location>
</feature>
<feature type="transmembrane region" description="Helical" evidence="1">
    <location>
        <begin position="379"/>
        <end position="399"/>
    </location>
</feature>
<dbReference type="RefSeq" id="WP_168912394.1">
    <property type="nucleotide sequence ID" value="NZ_JABACI010000002.1"/>
</dbReference>
<name>A0ABX1KA65_9MICO</name>
<evidence type="ECO:0000313" key="4">
    <source>
        <dbReference type="EMBL" id="NLP83911.1"/>
    </source>
</evidence>
<dbReference type="GO" id="GO:0016746">
    <property type="term" value="F:acyltransferase activity"/>
    <property type="evidence" value="ECO:0007669"/>
    <property type="project" value="UniProtKB-KW"/>
</dbReference>
<keyword evidence="4" id="KW-0808">Transferase</keyword>
<dbReference type="InterPro" id="IPR043968">
    <property type="entry name" value="SGNH"/>
</dbReference>
<dbReference type="Proteomes" id="UP001429745">
    <property type="component" value="Unassembled WGS sequence"/>
</dbReference>
<evidence type="ECO:0000259" key="2">
    <source>
        <dbReference type="Pfam" id="PF01757"/>
    </source>
</evidence>
<keyword evidence="4" id="KW-0012">Acyltransferase</keyword>
<keyword evidence="5" id="KW-1185">Reference proteome</keyword>
<dbReference type="EMBL" id="JABACI010000002">
    <property type="protein sequence ID" value="NLP83911.1"/>
    <property type="molecule type" value="Genomic_DNA"/>
</dbReference>
<feature type="transmembrane region" description="Helical" evidence="1">
    <location>
        <begin position="252"/>
        <end position="271"/>
    </location>
</feature>
<comment type="caution">
    <text evidence="4">The sequence shown here is derived from an EMBL/GenBank/DDBJ whole genome shotgun (WGS) entry which is preliminary data.</text>
</comment>
<organism evidence="4 5">
    <name type="scientific">Microbacterium salsuginis</name>
    <dbReference type="NCBI Taxonomy" id="2722803"/>
    <lineage>
        <taxon>Bacteria</taxon>
        <taxon>Bacillati</taxon>
        <taxon>Actinomycetota</taxon>
        <taxon>Actinomycetes</taxon>
        <taxon>Micrococcales</taxon>
        <taxon>Microbacteriaceae</taxon>
        <taxon>Microbacterium</taxon>
    </lineage>
</organism>
<sequence>MTARVLDVDAVAPAGSGASPRDVRLEIQALRALAVLGVVLFHLWPSALPGGFVGVDVFFVLSGFLITDHLMRELNRTNSISLPRFWARRIRRLLPASFATIAATAVGVYTLVPASRWPQFGQEIIASGFYVENWYLAWQSVDYMALSNVKSPSQHFWSLGVEEQFYVVWPLLLLLAAWLATRMKKNRRAVAAGALVAVAVASLIHSVSYSSSDPGPAYFFTSTRVWEFAAGGILALWLSSGRVALRPRAASVVSWAGIACVIVSMVTYGPATPFPSYTAMLPVVGTCLVIVAGMPSVRWAPSRVMAVRPVQFVGDVSYGVYLWHWPLIILIPYALGAPLPTWLKVIVLAASIALGFLSKKLVEDPIRRHRVVTQHRPRWTFAVTAAAMALTMVAVLPMARWTAQPVPAPEPTTAGCLGAMAMLDAGCGDVTAAPLIADPTSFAQDLPPSEIIGCSRAAESGTYARCEFGDPSAPRRYALLGDSHAVRLVEPLGDIARERDHGLSTFLINGCAAVAREEVGTVWGMPDRPDLCRETSAAALDEIAADESIDVVILNNRTRLYLPTDPADLPLTAEQVADTISLLQAAQKQVIVLEDTPEMHETPPREAESASDCLLRTRDVEACALRAPQAEFADPMRAAAEMTGAGLLSLNDLFCDDDLCLPQVGGLIVYSDDNHLTRSFAGSLRGPLGERLDQALADQAAAADAG</sequence>
<keyword evidence="1" id="KW-0472">Membrane</keyword>
<feature type="transmembrane region" description="Helical" evidence="1">
    <location>
        <begin position="341"/>
        <end position="358"/>
    </location>
</feature>
<dbReference type="PANTHER" id="PTHR23028">
    <property type="entry name" value="ACETYLTRANSFERASE"/>
    <property type="match status" value="1"/>
</dbReference>
<evidence type="ECO:0000256" key="1">
    <source>
        <dbReference type="SAM" id="Phobius"/>
    </source>
</evidence>